<reference evidence="11" key="1">
    <citation type="submission" date="2017-09" db="EMBL/GenBank/DDBJ databases">
        <title>Depth-based differentiation of microbial function through sediment-hosted aquifers and enrichment of novel symbionts in the deep terrestrial subsurface.</title>
        <authorList>
            <person name="Probst A.J."/>
            <person name="Ladd B."/>
            <person name="Jarett J.K."/>
            <person name="Geller-Mcgrath D.E."/>
            <person name="Sieber C.M.K."/>
            <person name="Emerson J.B."/>
            <person name="Anantharaman K."/>
            <person name="Thomas B.C."/>
            <person name="Malmstrom R."/>
            <person name="Stieglmeier M."/>
            <person name="Klingl A."/>
            <person name="Woyke T."/>
            <person name="Ryan C.M."/>
            <person name="Banfield J.F."/>
        </authorList>
    </citation>
    <scope>NUCLEOTIDE SEQUENCE [LARGE SCALE GENOMIC DNA]</scope>
</reference>
<dbReference type="PROSITE" id="PS51779">
    <property type="entry name" value="POTRA"/>
    <property type="match status" value="5"/>
</dbReference>
<dbReference type="AlphaFoldDB" id="A0A2M7E810"/>
<dbReference type="PANTHER" id="PTHR12815">
    <property type="entry name" value="SORTING AND ASSEMBLY MACHINERY SAMM50 PROTEIN FAMILY MEMBER"/>
    <property type="match status" value="1"/>
</dbReference>
<keyword evidence="2" id="KW-1134">Transmembrane beta strand</keyword>
<dbReference type="InterPro" id="IPR034746">
    <property type="entry name" value="POTRA"/>
</dbReference>
<dbReference type="InterPro" id="IPR010827">
    <property type="entry name" value="BamA/TamA_POTRA"/>
</dbReference>
<feature type="domain" description="POTRA" evidence="9">
    <location>
        <begin position="262"/>
        <end position="340"/>
    </location>
</feature>
<evidence type="ECO:0000256" key="6">
    <source>
        <dbReference type="ARBA" id="ARBA00023136"/>
    </source>
</evidence>
<keyword evidence="6" id="KW-0472">Membrane</keyword>
<dbReference type="Proteomes" id="UP000228886">
    <property type="component" value="Unassembled WGS sequence"/>
</dbReference>
<dbReference type="Pfam" id="PF01103">
    <property type="entry name" value="Omp85"/>
    <property type="match status" value="1"/>
</dbReference>
<evidence type="ECO:0000256" key="4">
    <source>
        <dbReference type="ARBA" id="ARBA00022729"/>
    </source>
</evidence>
<feature type="domain" description="POTRA" evidence="9">
    <location>
        <begin position="175"/>
        <end position="259"/>
    </location>
</feature>
<comment type="caution">
    <text evidence="10">The sequence shown here is derived from an EMBL/GenBank/DDBJ whole genome shotgun (WGS) entry which is preliminary data.</text>
</comment>
<dbReference type="InterPro" id="IPR039910">
    <property type="entry name" value="D15-like"/>
</dbReference>
<evidence type="ECO:0000256" key="5">
    <source>
        <dbReference type="ARBA" id="ARBA00022737"/>
    </source>
</evidence>
<evidence type="ECO:0000313" key="10">
    <source>
        <dbReference type="EMBL" id="PIV63886.1"/>
    </source>
</evidence>
<keyword evidence="7" id="KW-0998">Cell outer membrane</keyword>
<evidence type="ECO:0000256" key="2">
    <source>
        <dbReference type="ARBA" id="ARBA00022452"/>
    </source>
</evidence>
<dbReference type="PANTHER" id="PTHR12815:SF47">
    <property type="entry name" value="TRANSLOCATION AND ASSEMBLY MODULE SUBUNIT TAMA"/>
    <property type="match status" value="1"/>
</dbReference>
<keyword evidence="4" id="KW-0732">Signal</keyword>
<feature type="domain" description="POTRA" evidence="9">
    <location>
        <begin position="343"/>
        <end position="416"/>
    </location>
</feature>
<dbReference type="EMBL" id="PETL01000240">
    <property type="protein sequence ID" value="PIV63886.1"/>
    <property type="molecule type" value="Genomic_DNA"/>
</dbReference>
<dbReference type="Gene3D" id="2.40.160.50">
    <property type="entry name" value="membrane protein fhac: a member of the omp85/tpsb transporter family"/>
    <property type="match status" value="1"/>
</dbReference>
<protein>
    <recommendedName>
        <fullName evidence="8">Outer membrane protein assembly factor BamA</fullName>
    </recommendedName>
</protein>
<dbReference type="Pfam" id="PF07244">
    <property type="entry name" value="POTRA"/>
    <property type="match status" value="5"/>
</dbReference>
<sequence length="750" mass="85648">MKKTFFFILFLFFLIGETGFAQDRKVISIKAEGNELVSSERIFSLLQTKVGESFSEITINEDVKRLYKSGYFSDVKVVEQEEKEGIVILIKVEENPIIVNISIRDNRIFRKSEIGKAVPFKVGDLYSEKKLKDAMIAINDLYEKKGIFFTEVKPEVKIIEKKATILFYLKEGKAGRITEIQIEGNKTFSDKKLKRLMKIKERGFFRLGTFKKEALKEDEKKIVVFYKEEGFPNAQINEVKVVPDKEKRKIAVIIVIDEGARFYLGERKIEGSIIFPPDELKEKLFLKAGSPYVEEDINREKESLRAYYLDQGFLLARIEPSPVFNSASGRIDVTYKIEPGNLISIEEIKIKGNNITKDNVIRRELKIKPGEVFSGKKLRKSIVNLSDLGYFNDIDVDTEPGSQADKRDLILKVDEMEKTGLFSFGGGYSSIDKFIGFAGVEQRNFDWKDWPHFVGGGQSIKLRADFGAKRRNFFLSFTNPWIFDKPISFGFDAYSTKKEWNEYTEKRIGGDIRLERRFLDELYILSTMVKSEEIEISDLEAGTSADLKKEEGKNRINSITVGLTRDSRDSKIKPTSGSRNSVTVEYAGLGGDKEFTKEILDSTFYFPLPKNFILSQHLQFGIAYGNIPIYEKFYAGGAETIRGYQELSVGPQDALSNAVGGKSILLENLEISHPLYKDILYWAVFFDAGNVWDEIKNFDLGELKKGVGAGIRIKVPFFQIPIRIDYGYPLDTVSGEKKEGRVHFTMQWGF</sequence>
<keyword evidence="3" id="KW-0812">Transmembrane</keyword>
<evidence type="ECO:0000259" key="9">
    <source>
        <dbReference type="PROSITE" id="PS51779"/>
    </source>
</evidence>
<dbReference type="Gene3D" id="3.10.20.310">
    <property type="entry name" value="membrane protein fhac"/>
    <property type="match status" value="5"/>
</dbReference>
<dbReference type="PIRSF" id="PIRSF006076">
    <property type="entry name" value="OM_assembly_OMP85"/>
    <property type="match status" value="1"/>
</dbReference>
<organism evidence="10 11">
    <name type="scientific">bacterium (Candidatus Ratteibacteria) CG01_land_8_20_14_3_00_40_19</name>
    <dbReference type="NCBI Taxonomy" id="2014290"/>
    <lineage>
        <taxon>Bacteria</taxon>
        <taxon>Candidatus Ratteibacteria</taxon>
    </lineage>
</organism>
<evidence type="ECO:0000256" key="1">
    <source>
        <dbReference type="ARBA" id="ARBA00004370"/>
    </source>
</evidence>
<dbReference type="InterPro" id="IPR000184">
    <property type="entry name" value="Bac_surfAg_D15"/>
</dbReference>
<feature type="domain" description="POTRA" evidence="9">
    <location>
        <begin position="96"/>
        <end position="172"/>
    </location>
</feature>
<dbReference type="GO" id="GO:0071709">
    <property type="term" value="P:membrane assembly"/>
    <property type="evidence" value="ECO:0007669"/>
    <property type="project" value="InterPro"/>
</dbReference>
<dbReference type="InterPro" id="IPR023707">
    <property type="entry name" value="OM_assembly_BamA"/>
</dbReference>
<accession>A0A2M7E810</accession>
<evidence type="ECO:0000256" key="7">
    <source>
        <dbReference type="ARBA" id="ARBA00023237"/>
    </source>
</evidence>
<dbReference type="GO" id="GO:0009279">
    <property type="term" value="C:cell outer membrane"/>
    <property type="evidence" value="ECO:0007669"/>
    <property type="project" value="UniProtKB-UniRule"/>
</dbReference>
<dbReference type="NCBIfam" id="TIGR03303">
    <property type="entry name" value="OM_YaeT"/>
    <property type="match status" value="1"/>
</dbReference>
<feature type="domain" description="POTRA" evidence="9">
    <location>
        <begin position="24"/>
        <end position="95"/>
    </location>
</feature>
<evidence type="ECO:0000313" key="11">
    <source>
        <dbReference type="Proteomes" id="UP000228886"/>
    </source>
</evidence>
<evidence type="ECO:0000256" key="3">
    <source>
        <dbReference type="ARBA" id="ARBA00022692"/>
    </source>
</evidence>
<proteinExistence type="predicted"/>
<name>A0A2M7E810_9BACT</name>
<keyword evidence="5" id="KW-0677">Repeat</keyword>
<comment type="subcellular location">
    <subcellularLocation>
        <location evidence="1">Membrane</location>
    </subcellularLocation>
</comment>
<gene>
    <name evidence="10" type="primary">bamA</name>
    <name evidence="10" type="ORF">COS11_05055</name>
</gene>
<evidence type="ECO:0000256" key="8">
    <source>
        <dbReference type="NCBIfam" id="TIGR03303"/>
    </source>
</evidence>